<evidence type="ECO:0000313" key="4">
    <source>
        <dbReference type="EMBL" id="EBA08775.1"/>
    </source>
</evidence>
<sequence>MTRMEMTPDGTPLRRMTIANGGAMARIMSWGASLTDFRLDGFAHALVLGSEDFDAYLGPMLYYGAIVGPVANRIAGGRMTVAGTPCTLDRNENGTTTLHGGPKGFGQRNWTVVSATVTDVTLSLNHPDGLGGFPGNIGVTVYYALDDTGALTVEITAQSDRETVFNPAFHGYWTLDGTPDVSAHRMTVHAESYLPVDAAMIPLGTPVPVDGTAFDYRTARTPDSDLDHNFCLSDRRVGMRPVLALETDRLRLDLSTTEPGLQVYTGGGIDTAPFEGHGGAPCTRNAGIAIEPQTWPDAPNRPDFPSAALVPGQTYRQVSRFAVTRIS</sequence>
<gene>
    <name evidence="4" type="ORF">SSE37_03995</name>
</gene>
<dbReference type="EMBL" id="AAYA01000004">
    <property type="protein sequence ID" value="EBA08775.1"/>
    <property type="molecule type" value="Genomic_DNA"/>
</dbReference>
<keyword evidence="2" id="KW-0413">Isomerase</keyword>
<evidence type="ECO:0000313" key="5">
    <source>
        <dbReference type="Proteomes" id="UP000005713"/>
    </source>
</evidence>
<organism evidence="4 5">
    <name type="scientific">Sagittula stellata (strain ATCC 700073 / DSM 11524 / E-37)</name>
    <dbReference type="NCBI Taxonomy" id="388399"/>
    <lineage>
        <taxon>Bacteria</taxon>
        <taxon>Pseudomonadati</taxon>
        <taxon>Pseudomonadota</taxon>
        <taxon>Alphaproteobacteria</taxon>
        <taxon>Rhodobacterales</taxon>
        <taxon>Roseobacteraceae</taxon>
        <taxon>Sagittula</taxon>
    </lineage>
</organism>
<accession>A3K1H9</accession>
<dbReference type="InterPro" id="IPR011013">
    <property type="entry name" value="Gal_mutarotase_sf_dom"/>
</dbReference>
<dbReference type="GO" id="GO:0030246">
    <property type="term" value="F:carbohydrate binding"/>
    <property type="evidence" value="ECO:0007669"/>
    <property type="project" value="InterPro"/>
</dbReference>
<dbReference type="PANTHER" id="PTHR10091:SF49">
    <property type="entry name" value="ALDOSE 1-EPIMERASE"/>
    <property type="match status" value="1"/>
</dbReference>
<dbReference type="InterPro" id="IPR047215">
    <property type="entry name" value="Galactose_mutarotase-like"/>
</dbReference>
<name>A3K1H9_SAGS3</name>
<reference evidence="4 5" key="1">
    <citation type="submission" date="2006-06" db="EMBL/GenBank/DDBJ databases">
        <authorList>
            <person name="Moran M.A."/>
            <person name="Ferriera S."/>
            <person name="Johnson J."/>
            <person name="Kravitz S."/>
            <person name="Beeson K."/>
            <person name="Sutton G."/>
            <person name="Rogers Y.-H."/>
            <person name="Friedman R."/>
            <person name="Frazier M."/>
            <person name="Venter J.C."/>
        </authorList>
    </citation>
    <scope>NUCLEOTIDE SEQUENCE [LARGE SCALE GENOMIC DNA]</scope>
    <source>
        <strain evidence="4 5">E-37</strain>
    </source>
</reference>
<keyword evidence="5" id="KW-1185">Reference proteome</keyword>
<dbReference type="Gene3D" id="2.70.98.10">
    <property type="match status" value="1"/>
</dbReference>
<evidence type="ECO:0000256" key="1">
    <source>
        <dbReference type="ARBA" id="ARBA00006206"/>
    </source>
</evidence>
<dbReference type="GO" id="GO:0033499">
    <property type="term" value="P:galactose catabolic process via UDP-galactose, Leloir pathway"/>
    <property type="evidence" value="ECO:0007669"/>
    <property type="project" value="TreeGrafter"/>
</dbReference>
<proteinExistence type="inferred from homology"/>
<dbReference type="AlphaFoldDB" id="A3K1H9"/>
<dbReference type="SUPFAM" id="SSF74650">
    <property type="entry name" value="Galactose mutarotase-like"/>
    <property type="match status" value="1"/>
</dbReference>
<dbReference type="GO" id="GO:0004034">
    <property type="term" value="F:aldose 1-epimerase activity"/>
    <property type="evidence" value="ECO:0007669"/>
    <property type="project" value="TreeGrafter"/>
</dbReference>
<dbReference type="Proteomes" id="UP000005713">
    <property type="component" value="Unassembled WGS sequence"/>
</dbReference>
<comment type="similarity">
    <text evidence="1">Belongs to the aldose epimerase family.</text>
</comment>
<evidence type="ECO:0000256" key="2">
    <source>
        <dbReference type="ARBA" id="ARBA00023235"/>
    </source>
</evidence>
<dbReference type="GO" id="GO:0006006">
    <property type="term" value="P:glucose metabolic process"/>
    <property type="evidence" value="ECO:0007669"/>
    <property type="project" value="TreeGrafter"/>
</dbReference>
<dbReference type="PANTHER" id="PTHR10091">
    <property type="entry name" value="ALDOSE-1-EPIMERASE"/>
    <property type="match status" value="1"/>
</dbReference>
<comment type="caution">
    <text evidence="4">The sequence shown here is derived from an EMBL/GenBank/DDBJ whole genome shotgun (WGS) entry which is preliminary data.</text>
</comment>
<dbReference type="CDD" id="cd09019">
    <property type="entry name" value="galactose_mutarotase_like"/>
    <property type="match status" value="1"/>
</dbReference>
<dbReference type="eggNOG" id="COG2017">
    <property type="taxonomic scope" value="Bacteria"/>
</dbReference>
<evidence type="ECO:0000256" key="3">
    <source>
        <dbReference type="ARBA" id="ARBA00023277"/>
    </source>
</evidence>
<dbReference type="InterPro" id="IPR014718">
    <property type="entry name" value="GH-type_carb-bd"/>
</dbReference>
<keyword evidence="3" id="KW-0119">Carbohydrate metabolism</keyword>
<dbReference type="InterPro" id="IPR008183">
    <property type="entry name" value="Aldose_1/G6P_1-epimerase"/>
</dbReference>
<dbReference type="Pfam" id="PF01263">
    <property type="entry name" value="Aldose_epim"/>
    <property type="match status" value="1"/>
</dbReference>
<protein>
    <submittedName>
        <fullName evidence="4">Putative aldose 1-epimerase protein</fullName>
    </submittedName>
</protein>